<dbReference type="InterPro" id="IPR029063">
    <property type="entry name" value="SAM-dependent_MTases_sf"/>
</dbReference>
<dbReference type="SUPFAM" id="SSF53335">
    <property type="entry name" value="S-adenosyl-L-methionine-dependent methyltransferases"/>
    <property type="match status" value="1"/>
</dbReference>
<dbReference type="PANTHER" id="PTHR14614">
    <property type="entry name" value="HEPATOCELLULAR CARCINOMA-ASSOCIATED ANTIGEN"/>
    <property type="match status" value="1"/>
</dbReference>
<dbReference type="EMBL" id="JADGJH010001989">
    <property type="protein sequence ID" value="KAJ3105724.1"/>
    <property type="molecule type" value="Genomic_DNA"/>
</dbReference>
<evidence type="ECO:0000313" key="2">
    <source>
        <dbReference type="EMBL" id="KAJ3105724.1"/>
    </source>
</evidence>
<organism evidence="2 3">
    <name type="scientific">Physocladia obscura</name>
    <dbReference type="NCBI Taxonomy" id="109957"/>
    <lineage>
        <taxon>Eukaryota</taxon>
        <taxon>Fungi</taxon>
        <taxon>Fungi incertae sedis</taxon>
        <taxon>Chytridiomycota</taxon>
        <taxon>Chytridiomycota incertae sedis</taxon>
        <taxon>Chytridiomycetes</taxon>
        <taxon>Chytridiales</taxon>
        <taxon>Chytriomycetaceae</taxon>
        <taxon>Physocladia</taxon>
    </lineage>
</organism>
<evidence type="ECO:0000313" key="3">
    <source>
        <dbReference type="Proteomes" id="UP001211907"/>
    </source>
</evidence>
<evidence type="ECO:0000256" key="1">
    <source>
        <dbReference type="SAM" id="MobiDB-lite"/>
    </source>
</evidence>
<feature type="compositionally biased region" description="Low complexity" evidence="1">
    <location>
        <begin position="1"/>
        <end position="19"/>
    </location>
</feature>
<accession>A0AAD5STV8</accession>
<dbReference type="Pfam" id="PF10294">
    <property type="entry name" value="Methyltransf_16"/>
    <property type="match status" value="1"/>
</dbReference>
<gene>
    <name evidence="2" type="ORF">HK100_003831</name>
</gene>
<keyword evidence="3" id="KW-1185">Reference proteome</keyword>
<proteinExistence type="predicted"/>
<feature type="region of interest" description="Disordered" evidence="1">
    <location>
        <begin position="1"/>
        <end position="20"/>
    </location>
</feature>
<comment type="caution">
    <text evidence="2">The sequence shown here is derived from an EMBL/GenBank/DDBJ whole genome shotgun (WGS) entry which is preliminary data.</text>
</comment>
<dbReference type="Proteomes" id="UP001211907">
    <property type="component" value="Unassembled WGS sequence"/>
</dbReference>
<name>A0AAD5STV8_9FUNG</name>
<protein>
    <submittedName>
        <fullName evidence="2">Uncharacterized protein</fullName>
    </submittedName>
</protein>
<reference evidence="2" key="1">
    <citation type="submission" date="2020-05" db="EMBL/GenBank/DDBJ databases">
        <title>Phylogenomic resolution of chytrid fungi.</title>
        <authorList>
            <person name="Stajich J.E."/>
            <person name="Amses K."/>
            <person name="Simmons R."/>
            <person name="Seto K."/>
            <person name="Myers J."/>
            <person name="Bonds A."/>
            <person name="Quandt C.A."/>
            <person name="Barry K."/>
            <person name="Liu P."/>
            <person name="Grigoriev I."/>
            <person name="Longcore J.E."/>
            <person name="James T.Y."/>
        </authorList>
    </citation>
    <scope>NUCLEOTIDE SEQUENCE</scope>
    <source>
        <strain evidence="2">JEL0513</strain>
    </source>
</reference>
<dbReference type="AlphaFoldDB" id="A0AAD5STV8"/>
<dbReference type="InterPro" id="IPR019410">
    <property type="entry name" value="Methyltransf_16"/>
</dbReference>
<dbReference type="Gene3D" id="3.40.50.150">
    <property type="entry name" value="Vaccinia Virus protein VP39"/>
    <property type="match status" value="1"/>
</dbReference>
<sequence length="293" mass="31933">MKKQKQNQQTTPNNQSQTTLRLHYNSSGAKTVKLRVYESSAAPPATHLWASGLVLARWVWHNRCAITQSQTRVVELGCGVGLPSLVAATANKLSKVNYVGNNVLLTDAESFSLMLVQQSIAANSLANHAHFQKFMWGDVDGSLEFTNDATSSYPLLILAADVLYNRATIDAFLATISTLLHSHDSKCEINEHVFKPNTPARCVLAYQDRTPSRNIDHLFALWHLTATIISNDEFGFVESDKQKAVDARVGPNVSPLNEGITIEGCEEGEETGSGWGADLLSVVVCSICATSSE</sequence>